<dbReference type="Proteomes" id="UP000318571">
    <property type="component" value="Chromosome 1"/>
</dbReference>
<protein>
    <submittedName>
        <fullName evidence="2">Uncharacterized protein</fullName>
    </submittedName>
</protein>
<name>A0A553NU35_TIGCA</name>
<feature type="compositionally biased region" description="Polar residues" evidence="1">
    <location>
        <begin position="28"/>
        <end position="45"/>
    </location>
</feature>
<evidence type="ECO:0000313" key="3">
    <source>
        <dbReference type="Proteomes" id="UP000318571"/>
    </source>
</evidence>
<sequence>MVNVAASNPDLTEETDCDTALFVGGNGKSSKSPFLSGRPASSVTKGNKPFRSKFPSPFRNRKYMAGKNLHPGPGGGCAALYSGQQTPTLAKNIPYSALSSTNSPTQPLGPEEQELEAALGLEKPSISKEELLRLYIQKLDEEANYFKASSPTEDDLCDCPKCQTYYIEYYARYLEQYEARREYDQQQEFVGPLEASYIMDDIMNNGISFCSIM</sequence>
<reference evidence="2 3" key="1">
    <citation type="journal article" date="2018" name="Nat. Ecol. Evol.">
        <title>Genomic signatures of mitonuclear coevolution across populations of Tigriopus californicus.</title>
        <authorList>
            <person name="Barreto F.S."/>
            <person name="Watson E.T."/>
            <person name="Lima T.G."/>
            <person name="Willett C.S."/>
            <person name="Edmands S."/>
            <person name="Li W."/>
            <person name="Burton R.S."/>
        </authorList>
    </citation>
    <scope>NUCLEOTIDE SEQUENCE [LARGE SCALE GENOMIC DNA]</scope>
    <source>
        <strain evidence="2 3">San Diego</strain>
    </source>
</reference>
<feature type="region of interest" description="Disordered" evidence="1">
    <location>
        <begin position="23"/>
        <end position="57"/>
    </location>
</feature>
<organism evidence="2 3">
    <name type="scientific">Tigriopus californicus</name>
    <name type="common">Marine copepod</name>
    <dbReference type="NCBI Taxonomy" id="6832"/>
    <lineage>
        <taxon>Eukaryota</taxon>
        <taxon>Metazoa</taxon>
        <taxon>Ecdysozoa</taxon>
        <taxon>Arthropoda</taxon>
        <taxon>Crustacea</taxon>
        <taxon>Multicrustacea</taxon>
        <taxon>Hexanauplia</taxon>
        <taxon>Copepoda</taxon>
        <taxon>Harpacticoida</taxon>
        <taxon>Harpacticidae</taxon>
        <taxon>Tigriopus</taxon>
    </lineage>
</organism>
<proteinExistence type="predicted"/>
<keyword evidence="3" id="KW-1185">Reference proteome</keyword>
<evidence type="ECO:0000313" key="2">
    <source>
        <dbReference type="EMBL" id="TRY68950.1"/>
    </source>
</evidence>
<accession>A0A553NU35</accession>
<comment type="caution">
    <text evidence="2">The sequence shown here is derived from an EMBL/GenBank/DDBJ whole genome shotgun (WGS) entry which is preliminary data.</text>
</comment>
<dbReference type="EMBL" id="VCGU01000010">
    <property type="protein sequence ID" value="TRY68950.1"/>
    <property type="molecule type" value="Genomic_DNA"/>
</dbReference>
<gene>
    <name evidence="2" type="ORF">TCAL_03774</name>
</gene>
<dbReference type="AlphaFoldDB" id="A0A553NU35"/>
<evidence type="ECO:0000256" key="1">
    <source>
        <dbReference type="SAM" id="MobiDB-lite"/>
    </source>
</evidence>